<dbReference type="NCBIfam" id="TIGR01772">
    <property type="entry name" value="MDH_euk_gproteo"/>
    <property type="match status" value="1"/>
</dbReference>
<dbReference type="SUPFAM" id="SSF56327">
    <property type="entry name" value="LDH C-terminal domain-like"/>
    <property type="match status" value="1"/>
</dbReference>
<dbReference type="InterPro" id="IPR015955">
    <property type="entry name" value="Lactate_DH/Glyco_Ohase_4_C"/>
</dbReference>
<dbReference type="InterPro" id="IPR001557">
    <property type="entry name" value="L-lactate/malate_DH"/>
</dbReference>
<proteinExistence type="inferred from homology"/>
<keyword evidence="4 12" id="KW-0816">Tricarboxylic acid cycle</keyword>
<feature type="domain" description="Lactate/malate dehydrogenase N-terminal" evidence="13">
    <location>
        <begin position="25"/>
        <end position="168"/>
    </location>
</feature>
<evidence type="ECO:0000256" key="12">
    <source>
        <dbReference type="RuleBase" id="RU003405"/>
    </source>
</evidence>
<dbReference type="InterPro" id="IPR001236">
    <property type="entry name" value="Lactate/malate_DH_N"/>
</dbReference>
<sequence>MFAATRATTFAAKRAFSTSATNLSKVAVLGAAGGIGQPLSLLLKENPHVTHLSLYDIVNTPGVAADLSHINTNSKVTGHTAANNGLEEALKDAHVVVIPAGVPRKPGMTRDDLFNTNASIVKGLAEAAAKHCPKAHILIISNPVNSTVPIFAEALKKAGVFDPKRLYGVTTLDVVRASRFVAEIKNKDPKDVKVTVVGGHSGVTIVPLLSQTGLDFTKEELDALTHRIQFGGDEVVKAKDGTGSATLSMAFAGARFANSVLEATVGGKKGVVEPTFVQSPVFADKGVDYFSTLVELGPNGAEKIHGLGEISEYEQKLIDAALPELKKNITKGEEF</sequence>
<accession>A0A163M1C9</accession>
<dbReference type="InterPro" id="IPR010097">
    <property type="entry name" value="Malate_DH_type1"/>
</dbReference>
<dbReference type="InterPro" id="IPR001252">
    <property type="entry name" value="Malate_DH_AS"/>
</dbReference>
<dbReference type="GO" id="GO:0005737">
    <property type="term" value="C:cytoplasm"/>
    <property type="evidence" value="ECO:0007669"/>
    <property type="project" value="TreeGrafter"/>
</dbReference>
<protein>
    <recommendedName>
        <fullName evidence="3 12">Malate dehydrogenase</fullName>
        <ecNumber evidence="3 12">1.1.1.37</ecNumber>
    </recommendedName>
</protein>
<feature type="domain" description="Lactate/malate dehydrogenase C-terminal" evidence="14">
    <location>
        <begin position="170"/>
        <end position="335"/>
    </location>
</feature>
<feature type="binding site" evidence="10">
    <location>
        <begin position="30"/>
        <end position="36"/>
    </location>
    <ligand>
        <name>NAD(+)</name>
        <dbReference type="ChEBI" id="CHEBI:57540"/>
    </ligand>
</feature>
<evidence type="ECO:0000313" key="16">
    <source>
        <dbReference type="Proteomes" id="UP000078561"/>
    </source>
</evidence>
<dbReference type="FunCoup" id="A0A163M1C9">
    <property type="interactions" value="911"/>
</dbReference>
<dbReference type="GO" id="GO:0030060">
    <property type="term" value="F:L-malate dehydrogenase (NAD+) activity"/>
    <property type="evidence" value="ECO:0007669"/>
    <property type="project" value="UniProtKB-EC"/>
</dbReference>
<reference evidence="15" key="1">
    <citation type="submission" date="2016-04" db="EMBL/GenBank/DDBJ databases">
        <authorList>
            <person name="Evans L.H."/>
            <person name="Alamgir A."/>
            <person name="Owens N."/>
            <person name="Weber N.D."/>
            <person name="Virtaneva K."/>
            <person name="Barbian K."/>
            <person name="Babar A."/>
            <person name="Rosenke K."/>
        </authorList>
    </citation>
    <scope>NUCLEOTIDE SEQUENCE [LARGE SCALE GENOMIC DNA]</scope>
    <source>
        <strain evidence="15">CBS 101.48</strain>
    </source>
</reference>
<evidence type="ECO:0000259" key="13">
    <source>
        <dbReference type="Pfam" id="PF00056"/>
    </source>
</evidence>
<dbReference type="GO" id="GO:0006108">
    <property type="term" value="P:malate metabolic process"/>
    <property type="evidence" value="ECO:0007669"/>
    <property type="project" value="InterPro"/>
</dbReference>
<gene>
    <name evidence="15" type="primary">ABSGL_06019.1 scaffold 7611</name>
</gene>
<dbReference type="PROSITE" id="PS00068">
    <property type="entry name" value="MDH"/>
    <property type="match status" value="1"/>
</dbReference>
<dbReference type="OMA" id="CIVECAY"/>
<dbReference type="Gene3D" id="3.40.50.720">
    <property type="entry name" value="NAD(P)-binding Rossmann-like Domain"/>
    <property type="match status" value="1"/>
</dbReference>
<feature type="active site" description="Proton acceptor" evidence="8">
    <location>
        <position position="200"/>
    </location>
</feature>
<evidence type="ECO:0000256" key="10">
    <source>
        <dbReference type="PIRSR" id="PIRSR000102-3"/>
    </source>
</evidence>
<comment type="subunit">
    <text evidence="2">Homodimer.</text>
</comment>
<feature type="binding site" evidence="9">
    <location>
        <position position="176"/>
    </location>
    <ligand>
        <name>substrate</name>
    </ligand>
</feature>
<evidence type="ECO:0000256" key="5">
    <source>
        <dbReference type="ARBA" id="ARBA00023002"/>
    </source>
</evidence>
<dbReference type="PIRSF" id="PIRSF000102">
    <property type="entry name" value="Lac_mal_DH"/>
    <property type="match status" value="1"/>
</dbReference>
<dbReference type="GO" id="GO:0006099">
    <property type="term" value="P:tricarboxylic acid cycle"/>
    <property type="evidence" value="ECO:0007669"/>
    <property type="project" value="UniProtKB-KW"/>
</dbReference>
<evidence type="ECO:0000256" key="3">
    <source>
        <dbReference type="ARBA" id="ARBA00012995"/>
    </source>
</evidence>
<dbReference type="PANTHER" id="PTHR11540:SF16">
    <property type="entry name" value="MALATE DEHYDROGENASE, MITOCHONDRIAL"/>
    <property type="match status" value="1"/>
</dbReference>
<dbReference type="EC" id="1.1.1.37" evidence="3 12"/>
<feature type="binding site" evidence="10">
    <location>
        <position position="117"/>
    </location>
    <ligand>
        <name>NAD(+)</name>
        <dbReference type="ChEBI" id="CHEBI:57540"/>
    </ligand>
</feature>
<evidence type="ECO:0000256" key="1">
    <source>
        <dbReference type="ARBA" id="ARBA00008824"/>
    </source>
</evidence>
<feature type="binding site" evidence="9">
    <location>
        <position position="110"/>
    </location>
    <ligand>
        <name>substrate</name>
    </ligand>
</feature>
<comment type="similarity">
    <text evidence="1">Belongs to the LDH/MDH superfamily. MDH type 1 family.</text>
</comment>
<evidence type="ECO:0000256" key="7">
    <source>
        <dbReference type="ARBA" id="ARBA00048313"/>
    </source>
</evidence>
<dbReference type="Gene3D" id="3.90.110.10">
    <property type="entry name" value="Lactate dehydrogenase/glycoside hydrolase, family 4, C-terminal"/>
    <property type="match status" value="1"/>
</dbReference>
<feature type="binding site" evidence="9">
    <location>
        <position position="142"/>
    </location>
    <ligand>
        <name>substrate</name>
    </ligand>
</feature>
<keyword evidence="6 10" id="KW-0520">NAD</keyword>
<keyword evidence="5 11" id="KW-0560">Oxidoreductase</keyword>
<comment type="catalytic activity">
    <reaction evidence="7 12">
        <text>(S)-malate + NAD(+) = oxaloacetate + NADH + H(+)</text>
        <dbReference type="Rhea" id="RHEA:21432"/>
        <dbReference type="ChEBI" id="CHEBI:15378"/>
        <dbReference type="ChEBI" id="CHEBI:15589"/>
        <dbReference type="ChEBI" id="CHEBI:16452"/>
        <dbReference type="ChEBI" id="CHEBI:57540"/>
        <dbReference type="ChEBI" id="CHEBI:57945"/>
        <dbReference type="EC" id="1.1.1.37"/>
    </reaction>
</comment>
<dbReference type="Pfam" id="PF02866">
    <property type="entry name" value="Ldh_1_C"/>
    <property type="match status" value="1"/>
</dbReference>
<dbReference type="CDD" id="cd01337">
    <property type="entry name" value="MDH_glyoxysomal_mitochondrial"/>
    <property type="match status" value="1"/>
</dbReference>
<dbReference type="EMBL" id="LT553181">
    <property type="protein sequence ID" value="SAM00338.1"/>
    <property type="molecule type" value="Genomic_DNA"/>
</dbReference>
<dbReference type="Pfam" id="PF00056">
    <property type="entry name" value="Ldh_1_N"/>
    <property type="match status" value="1"/>
</dbReference>
<dbReference type="STRING" id="4829.A0A163M1C9"/>
<dbReference type="InParanoid" id="A0A163M1C9"/>
<keyword evidence="16" id="KW-1185">Reference proteome</keyword>
<dbReference type="FunFam" id="3.90.110.10:FF:000001">
    <property type="entry name" value="Malate dehydrogenase"/>
    <property type="match status" value="1"/>
</dbReference>
<evidence type="ECO:0000259" key="14">
    <source>
        <dbReference type="Pfam" id="PF02866"/>
    </source>
</evidence>
<dbReference type="FunFam" id="3.40.50.720:FF:000013">
    <property type="entry name" value="Malate dehydrogenase"/>
    <property type="match status" value="1"/>
</dbReference>
<evidence type="ECO:0000256" key="9">
    <source>
        <dbReference type="PIRSR" id="PIRSR000102-2"/>
    </source>
</evidence>
<evidence type="ECO:0000256" key="6">
    <source>
        <dbReference type="ARBA" id="ARBA00023027"/>
    </source>
</evidence>
<evidence type="ECO:0000256" key="8">
    <source>
        <dbReference type="PIRSR" id="PIRSR000102-1"/>
    </source>
</evidence>
<feature type="binding site" evidence="9">
    <location>
        <position position="104"/>
    </location>
    <ligand>
        <name>substrate</name>
    </ligand>
</feature>
<feature type="binding site" evidence="10">
    <location>
        <begin position="140"/>
        <end position="142"/>
    </location>
    <ligand>
        <name>NAD(+)</name>
        <dbReference type="ChEBI" id="CHEBI:57540"/>
    </ligand>
</feature>
<organism evidence="15">
    <name type="scientific">Absidia glauca</name>
    <name type="common">Pin mould</name>
    <dbReference type="NCBI Taxonomy" id="4829"/>
    <lineage>
        <taxon>Eukaryota</taxon>
        <taxon>Fungi</taxon>
        <taxon>Fungi incertae sedis</taxon>
        <taxon>Mucoromycota</taxon>
        <taxon>Mucoromycotina</taxon>
        <taxon>Mucoromycetes</taxon>
        <taxon>Mucorales</taxon>
        <taxon>Cunninghamellaceae</taxon>
        <taxon>Absidia</taxon>
    </lineage>
</organism>
<evidence type="ECO:0000256" key="11">
    <source>
        <dbReference type="RuleBase" id="RU003369"/>
    </source>
</evidence>
<dbReference type="SUPFAM" id="SSF51735">
    <property type="entry name" value="NAD(P)-binding Rossmann-fold domains"/>
    <property type="match status" value="1"/>
</dbReference>
<dbReference type="AlphaFoldDB" id="A0A163M1C9"/>
<dbReference type="InterPro" id="IPR036291">
    <property type="entry name" value="NAD(P)-bd_dom_sf"/>
</dbReference>
<dbReference type="PANTHER" id="PTHR11540">
    <property type="entry name" value="MALATE AND LACTATE DEHYDROGENASE"/>
    <property type="match status" value="1"/>
</dbReference>
<evidence type="ECO:0000313" key="15">
    <source>
        <dbReference type="EMBL" id="SAM00338.1"/>
    </source>
</evidence>
<feature type="binding site" evidence="10">
    <location>
        <position position="56"/>
    </location>
    <ligand>
        <name>NAD(+)</name>
        <dbReference type="ChEBI" id="CHEBI:57540"/>
    </ligand>
</feature>
<feature type="binding site" evidence="10">
    <location>
        <position position="249"/>
    </location>
    <ligand>
        <name>NAD(+)</name>
        <dbReference type="ChEBI" id="CHEBI:57540"/>
    </ligand>
</feature>
<dbReference type="OrthoDB" id="4069699at2759"/>
<evidence type="ECO:0000256" key="4">
    <source>
        <dbReference type="ARBA" id="ARBA00022532"/>
    </source>
</evidence>
<dbReference type="Proteomes" id="UP000078561">
    <property type="component" value="Unassembled WGS sequence"/>
</dbReference>
<dbReference type="InterPro" id="IPR022383">
    <property type="entry name" value="Lactate/malate_DH_C"/>
</dbReference>
<name>A0A163M1C9_ABSGL</name>
<evidence type="ECO:0000256" key="2">
    <source>
        <dbReference type="ARBA" id="ARBA00011738"/>
    </source>
</evidence>